<gene>
    <name evidence="1" type="ORF">D5R40_22885</name>
</gene>
<dbReference type="Proteomes" id="UP000269154">
    <property type="component" value="Unassembled WGS sequence"/>
</dbReference>
<protein>
    <submittedName>
        <fullName evidence="1">Uncharacterized protein</fullName>
    </submittedName>
</protein>
<accession>A0A3N6P5Y9</accession>
<evidence type="ECO:0000313" key="2">
    <source>
        <dbReference type="Proteomes" id="UP000269154"/>
    </source>
</evidence>
<dbReference type="EMBL" id="RCBY01000162">
    <property type="protein sequence ID" value="RQH31841.1"/>
    <property type="molecule type" value="Genomic_DNA"/>
</dbReference>
<organism evidence="1 2">
    <name type="scientific">Okeania hirsuta</name>
    <dbReference type="NCBI Taxonomy" id="1458930"/>
    <lineage>
        <taxon>Bacteria</taxon>
        <taxon>Bacillati</taxon>
        <taxon>Cyanobacteriota</taxon>
        <taxon>Cyanophyceae</taxon>
        <taxon>Oscillatoriophycideae</taxon>
        <taxon>Oscillatoriales</taxon>
        <taxon>Microcoleaceae</taxon>
        <taxon>Okeania</taxon>
    </lineage>
</organism>
<dbReference type="RefSeq" id="WP_124147181.1">
    <property type="nucleotide sequence ID" value="NZ_CAWOKI010000239.1"/>
</dbReference>
<name>A0A3N6P5Y9_9CYAN</name>
<evidence type="ECO:0000313" key="1">
    <source>
        <dbReference type="EMBL" id="RQH31841.1"/>
    </source>
</evidence>
<proteinExistence type="predicted"/>
<keyword evidence="2" id="KW-1185">Reference proteome</keyword>
<dbReference type="OrthoDB" id="517669at2"/>
<comment type="caution">
    <text evidence="1">The sequence shown here is derived from an EMBL/GenBank/DDBJ whole genome shotgun (WGS) entry which is preliminary data.</text>
</comment>
<dbReference type="AlphaFoldDB" id="A0A3N6P5Y9"/>
<sequence>MIEQRQRPRHEIIIDHRFPMERWGNVEETHNLNMSETEIKQKFQLLKKDSAGNHNLLKSRSCEFCIKTVH</sequence>
<reference evidence="1 2" key="1">
    <citation type="journal article" date="2018" name="ACS Chem. Biol.">
        <title>Ketoreductase domain dysfunction expands chemodiversity: malyngamide biosynthesis in the cyanobacterium Okeania hirsuta.</title>
        <authorList>
            <person name="Moss N.A."/>
            <person name="Leao T."/>
            <person name="Rankin M."/>
            <person name="McCullough T.M."/>
            <person name="Qu P."/>
            <person name="Korobeynikov A."/>
            <person name="Smith J.L."/>
            <person name="Gerwick L."/>
            <person name="Gerwick W.H."/>
        </authorList>
    </citation>
    <scope>NUCLEOTIDE SEQUENCE [LARGE SCALE GENOMIC DNA]</scope>
    <source>
        <strain evidence="1 2">PAB10Feb10-1</strain>
    </source>
</reference>